<name>E9FV96_DAPPU</name>
<feature type="region of interest" description="Disordered" evidence="1">
    <location>
        <begin position="59"/>
        <end position="107"/>
    </location>
</feature>
<evidence type="ECO:0000313" key="2">
    <source>
        <dbReference type="EMBL" id="EFX88520.1"/>
    </source>
</evidence>
<organism evidence="2 3">
    <name type="scientific">Daphnia pulex</name>
    <name type="common">Water flea</name>
    <dbReference type="NCBI Taxonomy" id="6669"/>
    <lineage>
        <taxon>Eukaryota</taxon>
        <taxon>Metazoa</taxon>
        <taxon>Ecdysozoa</taxon>
        <taxon>Arthropoda</taxon>
        <taxon>Crustacea</taxon>
        <taxon>Branchiopoda</taxon>
        <taxon>Diplostraca</taxon>
        <taxon>Cladocera</taxon>
        <taxon>Anomopoda</taxon>
        <taxon>Daphniidae</taxon>
        <taxon>Daphnia</taxon>
    </lineage>
</organism>
<dbReference type="EMBL" id="GL732525">
    <property type="protein sequence ID" value="EFX88520.1"/>
    <property type="molecule type" value="Genomic_DNA"/>
</dbReference>
<dbReference type="AlphaFoldDB" id="E9FV96"/>
<feature type="compositionally biased region" description="Low complexity" evidence="1">
    <location>
        <begin position="61"/>
        <end position="80"/>
    </location>
</feature>
<proteinExistence type="predicted"/>
<gene>
    <name evidence="2" type="ORF">DAPPUDRAFT_233614</name>
</gene>
<accession>E9FV96</accession>
<feature type="compositionally biased region" description="Polar residues" evidence="1">
    <location>
        <begin position="98"/>
        <end position="107"/>
    </location>
</feature>
<sequence length="107" mass="11435">MIMISNNVPPLQCMHEPIGWHIRPKGVGLQEHEQQEQQLSSVAPTTLDTFPPILSRSNGVQRAAAQSAAAEGAQQQTTTAISDGTPRPPPKLSCETRLANNIAQATA</sequence>
<dbReference type="KEGG" id="dpx:DAPPUDRAFT_233614"/>
<dbReference type="InParanoid" id="E9FV96"/>
<protein>
    <submittedName>
        <fullName evidence="2">Uncharacterized protein</fullName>
    </submittedName>
</protein>
<evidence type="ECO:0000313" key="3">
    <source>
        <dbReference type="Proteomes" id="UP000000305"/>
    </source>
</evidence>
<evidence type="ECO:0000256" key="1">
    <source>
        <dbReference type="SAM" id="MobiDB-lite"/>
    </source>
</evidence>
<reference evidence="2 3" key="1">
    <citation type="journal article" date="2011" name="Science">
        <title>The ecoresponsive genome of Daphnia pulex.</title>
        <authorList>
            <person name="Colbourne J.K."/>
            <person name="Pfrender M.E."/>
            <person name="Gilbert D."/>
            <person name="Thomas W.K."/>
            <person name="Tucker A."/>
            <person name="Oakley T.H."/>
            <person name="Tokishita S."/>
            <person name="Aerts A."/>
            <person name="Arnold G.J."/>
            <person name="Basu M.K."/>
            <person name="Bauer D.J."/>
            <person name="Caceres C.E."/>
            <person name="Carmel L."/>
            <person name="Casola C."/>
            <person name="Choi J.H."/>
            <person name="Detter J.C."/>
            <person name="Dong Q."/>
            <person name="Dusheyko S."/>
            <person name="Eads B.D."/>
            <person name="Frohlich T."/>
            <person name="Geiler-Samerotte K.A."/>
            <person name="Gerlach D."/>
            <person name="Hatcher P."/>
            <person name="Jogdeo S."/>
            <person name="Krijgsveld J."/>
            <person name="Kriventseva E.V."/>
            <person name="Kultz D."/>
            <person name="Laforsch C."/>
            <person name="Lindquist E."/>
            <person name="Lopez J."/>
            <person name="Manak J.R."/>
            <person name="Muller J."/>
            <person name="Pangilinan J."/>
            <person name="Patwardhan R.P."/>
            <person name="Pitluck S."/>
            <person name="Pritham E.J."/>
            <person name="Rechtsteiner A."/>
            <person name="Rho M."/>
            <person name="Rogozin I.B."/>
            <person name="Sakarya O."/>
            <person name="Salamov A."/>
            <person name="Schaack S."/>
            <person name="Shapiro H."/>
            <person name="Shiga Y."/>
            <person name="Skalitzky C."/>
            <person name="Smith Z."/>
            <person name="Souvorov A."/>
            <person name="Sung W."/>
            <person name="Tang Z."/>
            <person name="Tsuchiya D."/>
            <person name="Tu H."/>
            <person name="Vos H."/>
            <person name="Wang M."/>
            <person name="Wolf Y.I."/>
            <person name="Yamagata H."/>
            <person name="Yamada T."/>
            <person name="Ye Y."/>
            <person name="Shaw J.R."/>
            <person name="Andrews J."/>
            <person name="Crease T.J."/>
            <person name="Tang H."/>
            <person name="Lucas S.M."/>
            <person name="Robertson H.M."/>
            <person name="Bork P."/>
            <person name="Koonin E.V."/>
            <person name="Zdobnov E.M."/>
            <person name="Grigoriev I.V."/>
            <person name="Lynch M."/>
            <person name="Boore J.L."/>
        </authorList>
    </citation>
    <scope>NUCLEOTIDE SEQUENCE [LARGE SCALE GENOMIC DNA]</scope>
</reference>
<dbReference type="Proteomes" id="UP000000305">
    <property type="component" value="Unassembled WGS sequence"/>
</dbReference>
<dbReference type="HOGENOM" id="CLU_2212555_0_0_1"/>
<keyword evidence="3" id="KW-1185">Reference proteome</keyword>